<protein>
    <submittedName>
        <fullName evidence="2">Prolyl endopeptidase FAP (Trinotate prediction)</fullName>
    </submittedName>
</protein>
<dbReference type="InterPro" id="IPR029058">
    <property type="entry name" value="AB_hydrolase_fold"/>
</dbReference>
<dbReference type="GO" id="GO:0008239">
    <property type="term" value="F:dipeptidyl-peptidase activity"/>
    <property type="evidence" value="ECO:0007669"/>
    <property type="project" value="TreeGrafter"/>
</dbReference>
<reference evidence="2" key="1">
    <citation type="submission" date="2018-11" db="EMBL/GenBank/DDBJ databases">
        <title>Henneguya salminicola genome and transcriptome.</title>
        <authorList>
            <person name="Yahalomi D."/>
            <person name="Atkinson S.D."/>
            <person name="Neuhof M."/>
            <person name="Chang E.S."/>
            <person name="Philippe H."/>
            <person name="Cartwright P."/>
            <person name="Bartholomew J.L."/>
            <person name="Huchon D."/>
        </authorList>
    </citation>
    <scope>NUCLEOTIDE SEQUENCE</scope>
    <source>
        <strain evidence="2">Hz1</strain>
        <tissue evidence="2">Whole</tissue>
    </source>
</reference>
<dbReference type="AlphaFoldDB" id="A0A6G3MFA9"/>
<organism evidence="2">
    <name type="scientific">Henneguya salminicola</name>
    <name type="common">Myxosporean</name>
    <dbReference type="NCBI Taxonomy" id="69463"/>
    <lineage>
        <taxon>Eukaryota</taxon>
        <taxon>Metazoa</taxon>
        <taxon>Cnidaria</taxon>
        <taxon>Myxozoa</taxon>
        <taxon>Myxosporea</taxon>
        <taxon>Bivalvulida</taxon>
        <taxon>Platysporina</taxon>
        <taxon>Myxobolidae</taxon>
        <taxon>Henneguya</taxon>
    </lineage>
</organism>
<feature type="domain" description="Peptidase S9 prolyl oligopeptidase catalytic" evidence="1">
    <location>
        <begin position="1"/>
        <end position="94"/>
    </location>
</feature>
<dbReference type="Gene3D" id="3.40.50.1820">
    <property type="entry name" value="alpha/beta hydrolase"/>
    <property type="match status" value="1"/>
</dbReference>
<evidence type="ECO:0000313" key="2">
    <source>
        <dbReference type="EMBL" id="NDJ92651.1"/>
    </source>
</evidence>
<dbReference type="InterPro" id="IPR050278">
    <property type="entry name" value="Serine_Prot_S9B/DPPIV"/>
</dbReference>
<dbReference type="Pfam" id="PF00326">
    <property type="entry name" value="Peptidase_S9"/>
    <property type="match status" value="1"/>
</dbReference>
<dbReference type="GO" id="GO:0006508">
    <property type="term" value="P:proteolysis"/>
    <property type="evidence" value="ECO:0007669"/>
    <property type="project" value="InterPro"/>
</dbReference>
<evidence type="ECO:0000259" key="1">
    <source>
        <dbReference type="Pfam" id="PF00326"/>
    </source>
</evidence>
<sequence>MGFPTTQDNRFGYENTSILPHVEILRNSSLMIAHGISDDNVHFENSAELIYRLNEIGLYPQIMAFPYKNHGLNGKETRKKLYGDVGKFLNGYFTTKNSDTFLYC</sequence>
<dbReference type="PANTHER" id="PTHR11731:SF193">
    <property type="entry name" value="DIPEPTIDYL PEPTIDASE 9"/>
    <property type="match status" value="1"/>
</dbReference>
<dbReference type="GO" id="GO:0008236">
    <property type="term" value="F:serine-type peptidase activity"/>
    <property type="evidence" value="ECO:0007669"/>
    <property type="project" value="InterPro"/>
</dbReference>
<name>A0A6G3MFA9_HENSL</name>
<dbReference type="EMBL" id="GHBP01001219">
    <property type="protein sequence ID" value="NDJ92651.1"/>
    <property type="molecule type" value="Transcribed_RNA"/>
</dbReference>
<dbReference type="InterPro" id="IPR001375">
    <property type="entry name" value="Peptidase_S9_cat"/>
</dbReference>
<dbReference type="SUPFAM" id="SSF53474">
    <property type="entry name" value="alpha/beta-Hydrolases"/>
    <property type="match status" value="1"/>
</dbReference>
<proteinExistence type="predicted"/>
<dbReference type="PANTHER" id="PTHR11731">
    <property type="entry name" value="PROTEASE FAMILY S9B,C DIPEPTIDYL-PEPTIDASE IV-RELATED"/>
    <property type="match status" value="1"/>
</dbReference>
<accession>A0A6G3MFA9</accession>